<dbReference type="Proteomes" id="UP000004169">
    <property type="component" value="Unassembled WGS sequence"/>
</dbReference>
<feature type="domain" description="Terminase large subunit gp17-like C-terminal" evidence="2">
    <location>
        <begin position="263"/>
        <end position="422"/>
    </location>
</feature>
<reference evidence="3 4" key="1">
    <citation type="journal article" date="2012" name="J. Bacteriol.">
        <title>Draft Genome Sequence of the Purple Photosynthetic Bacterium Phaeospirillum molischianum DSM120, a Particularly Versatile Bacterium.</title>
        <authorList>
            <person name="Duquesne K."/>
            <person name="Prima V."/>
            <person name="Ji B."/>
            <person name="Rouy Z."/>
            <person name="Medigue C."/>
            <person name="Talla E."/>
            <person name="Sturgis J.N."/>
        </authorList>
    </citation>
    <scope>NUCLEOTIDE SEQUENCE [LARGE SCALE GENOMIC DNA]</scope>
    <source>
        <strain evidence="4">DSM120</strain>
    </source>
</reference>
<evidence type="ECO:0000256" key="1">
    <source>
        <dbReference type="ARBA" id="ARBA00022612"/>
    </source>
</evidence>
<dbReference type="OrthoDB" id="479677at2"/>
<dbReference type="SUPFAM" id="SSF52540">
    <property type="entry name" value="P-loop containing nucleoside triphosphate hydrolases"/>
    <property type="match status" value="1"/>
</dbReference>
<dbReference type="Gene3D" id="3.30.420.280">
    <property type="match status" value="1"/>
</dbReference>
<dbReference type="eggNOG" id="COG1783">
    <property type="taxonomic scope" value="Bacteria"/>
</dbReference>
<protein>
    <recommendedName>
        <fullName evidence="2">Terminase large subunit gp17-like C-terminal domain-containing protein</fullName>
    </recommendedName>
</protein>
<keyword evidence="1" id="KW-1188">Viral release from host cell</keyword>
<sequence>MTIRAELDSSTSLTDRPTLRLHRGQVEVLLHDARFKVVVAGRRWGKTQCAKTAIIKAAKIKKRKIWYVAPTYRMAKQIMWTELLEAIPRKWIKKLNETSLDITLRNGTMISLRGADKPDTLRGVGLHYLVLDEFQDMREDVWKKVLRPTLASTGGHALIIGTPKAFNLLYELYMLGQRGDTFVNKKGKRVKNHWKSWQFPTITSPFIPKSEIEAARADMDERSFRQEFLASFEAMSGRVYYAFDRSIHLVDLELNPQLPIWVGMDFNIDPMSAIIMQPQDDGTVHVLDEIILYGSNTHETAEELERRFWRQVGQRQVTIYPDPAGGTGSTKSHGKSDFDILREKGFVRLKYRLKHPKVADRVNAVNRMLMSADGRVRMKIDRRCKALIEALEQVIYKPGTREVDKTMSLEHPADALGYAIEKEFPVRKLKVIGASI</sequence>
<proteinExistence type="predicted"/>
<accession>H8FY43</accession>
<dbReference type="InterPro" id="IPR035421">
    <property type="entry name" value="Terminase_6C"/>
</dbReference>
<dbReference type="EMBL" id="CAHP01000060">
    <property type="protein sequence ID" value="CCG43281.1"/>
    <property type="molecule type" value="Genomic_DNA"/>
</dbReference>
<organism evidence="3 4">
    <name type="scientific">Magnetospirillum molischianum DSM 120</name>
    <dbReference type="NCBI Taxonomy" id="1150626"/>
    <lineage>
        <taxon>Bacteria</taxon>
        <taxon>Pseudomonadati</taxon>
        <taxon>Pseudomonadota</taxon>
        <taxon>Alphaproteobacteria</taxon>
        <taxon>Rhodospirillales</taxon>
        <taxon>Rhodospirillaceae</taxon>
        <taxon>Magnetospirillum</taxon>
    </lineage>
</organism>
<evidence type="ECO:0000313" key="4">
    <source>
        <dbReference type="Proteomes" id="UP000004169"/>
    </source>
</evidence>
<dbReference type="RefSeq" id="WP_002731354.1">
    <property type="nucleotide sequence ID" value="NZ_CAHP01000060.1"/>
</dbReference>
<comment type="caution">
    <text evidence="3">The sequence shown here is derived from an EMBL/GenBank/DDBJ whole genome shotgun (WGS) entry which is preliminary data.</text>
</comment>
<dbReference type="Gene3D" id="3.40.50.300">
    <property type="entry name" value="P-loop containing nucleotide triphosphate hydrolases"/>
    <property type="match status" value="1"/>
</dbReference>
<dbReference type="Pfam" id="PF17289">
    <property type="entry name" value="Terminase_6C"/>
    <property type="match status" value="1"/>
</dbReference>
<evidence type="ECO:0000313" key="3">
    <source>
        <dbReference type="EMBL" id="CCG43281.1"/>
    </source>
</evidence>
<dbReference type="STRING" id="1150626.PHAMO_80072"/>
<name>H8FY43_MAGML</name>
<dbReference type="InterPro" id="IPR027417">
    <property type="entry name" value="P-loop_NTPase"/>
</dbReference>
<dbReference type="AlphaFoldDB" id="H8FY43"/>
<gene>
    <name evidence="3" type="ORF">PHAMO_80072</name>
</gene>
<evidence type="ECO:0000259" key="2">
    <source>
        <dbReference type="Pfam" id="PF17289"/>
    </source>
</evidence>
<keyword evidence="4" id="KW-1185">Reference proteome</keyword>